<comment type="caution">
    <text evidence="2">The sequence shown here is derived from an EMBL/GenBank/DDBJ whole genome shotgun (WGS) entry which is preliminary data.</text>
</comment>
<protein>
    <recommendedName>
        <fullName evidence="1">AMP-dependent synthetase/ligase domain-containing protein</fullName>
    </recommendedName>
</protein>
<dbReference type="InterPro" id="IPR020845">
    <property type="entry name" value="AMP-binding_CS"/>
</dbReference>
<dbReference type="SUPFAM" id="SSF56801">
    <property type="entry name" value="Acetyl-CoA synthetase-like"/>
    <property type="match status" value="1"/>
</dbReference>
<reference evidence="2 3" key="2">
    <citation type="submission" date="2021-10" db="EMBL/GenBank/DDBJ databases">
        <authorList>
            <person name="Piombo E."/>
        </authorList>
    </citation>
    <scope>NUCLEOTIDE SEQUENCE [LARGE SCALE GENOMIC DNA]</scope>
</reference>
<accession>A0A9N9UDY5</accession>
<dbReference type="GO" id="GO:0006629">
    <property type="term" value="P:lipid metabolic process"/>
    <property type="evidence" value="ECO:0007669"/>
    <property type="project" value="InterPro"/>
</dbReference>
<dbReference type="Gene3D" id="3.30.300.30">
    <property type="match status" value="1"/>
</dbReference>
<dbReference type="OrthoDB" id="10253869at2759"/>
<dbReference type="InterPro" id="IPR045851">
    <property type="entry name" value="AMP-bd_C_sf"/>
</dbReference>
<feature type="domain" description="AMP-dependent synthetase/ligase" evidence="1">
    <location>
        <begin position="117"/>
        <end position="496"/>
    </location>
</feature>
<name>A0A9N9UDY5_9HYPO</name>
<dbReference type="Pfam" id="PF00501">
    <property type="entry name" value="AMP-binding"/>
    <property type="match status" value="1"/>
</dbReference>
<organism evidence="2 3">
    <name type="scientific">Clonostachys byssicola</name>
    <dbReference type="NCBI Taxonomy" id="160290"/>
    <lineage>
        <taxon>Eukaryota</taxon>
        <taxon>Fungi</taxon>
        <taxon>Dikarya</taxon>
        <taxon>Ascomycota</taxon>
        <taxon>Pezizomycotina</taxon>
        <taxon>Sordariomycetes</taxon>
        <taxon>Hypocreomycetidae</taxon>
        <taxon>Hypocreales</taxon>
        <taxon>Bionectriaceae</taxon>
        <taxon>Clonostachys</taxon>
    </lineage>
</organism>
<dbReference type="PANTHER" id="PTHR42921:SF4">
    <property type="entry name" value="ACETOACETYL-COA SYNTHASE (AFU_ORTHOLOGUE AFUA_8G04770)"/>
    <property type="match status" value="1"/>
</dbReference>
<dbReference type="EMBL" id="CABFNO020001405">
    <property type="protein sequence ID" value="CAG9986544.1"/>
    <property type="molecule type" value="Genomic_DNA"/>
</dbReference>
<dbReference type="Proteomes" id="UP000754883">
    <property type="component" value="Unassembled WGS sequence"/>
</dbReference>
<dbReference type="InterPro" id="IPR000873">
    <property type="entry name" value="AMP-dep_synth/lig_dom"/>
</dbReference>
<dbReference type="AlphaFoldDB" id="A0A9N9UDY5"/>
<dbReference type="PROSITE" id="PS00455">
    <property type="entry name" value="AMP_BINDING"/>
    <property type="match status" value="1"/>
</dbReference>
<dbReference type="Gene3D" id="3.40.50.12780">
    <property type="entry name" value="N-terminal domain of ligase-like"/>
    <property type="match status" value="1"/>
</dbReference>
<dbReference type="PANTHER" id="PTHR42921">
    <property type="entry name" value="ACETOACETYL-COA SYNTHETASE"/>
    <property type="match status" value="1"/>
</dbReference>
<dbReference type="InterPro" id="IPR042099">
    <property type="entry name" value="ANL_N_sf"/>
</dbReference>
<dbReference type="InterPro" id="IPR005914">
    <property type="entry name" value="Acac_CoA_synth"/>
</dbReference>
<proteinExistence type="predicted"/>
<evidence type="ECO:0000313" key="2">
    <source>
        <dbReference type="EMBL" id="CAG9986544.1"/>
    </source>
</evidence>
<dbReference type="NCBIfam" id="TIGR01217">
    <property type="entry name" value="ac_ac_CoA_syn"/>
    <property type="match status" value="1"/>
</dbReference>
<gene>
    <name evidence="2" type="ORF">CBYS24578_00007738</name>
</gene>
<keyword evidence="3" id="KW-1185">Reference proteome</keyword>
<sequence>MASIQKKEPLWLPNPQSISETNAAKFISYINQKHGLALQTYHELHRWSTAKASIQTFWEDAFIWLELPPPDSQHVHRMLGHSNSAKGGMFPPAEFFPASLLNITENILRGRADNEVAIHFAREGISGIEPVTWKSLKERIRAIRSAMVNSGVVKNDVVAAVISNSVDAMAICLAALSLGAVWSSSSCDLGSTGIVDRYRQISPKLVFADNGYTYAGKTIKLGDRIVDWSHQLDCDQTLKNVVLIPYCNVPVALEEIHLGCTMQSFLQRDTGEQLNFKLVPFSHPAFILFSSGTTGKPKCIVHSTGGAALKIKTDYTLQHDVRNTDTVFQYTTTSWVMWVLNLLNLSCASSMLLYDGSPFHPRPTILLELAEKTGVGVFGTSPRYLTELRDHGIIPYKSFNLSKLRVVTSTGSILSEDIYRWFYSKAFPPSVLLCSMSGGTDIAGCFVGGTPLLPVYAGEIQCKALGMAVDIFDATQLNPVSLGNSAEAGELVCTEPFPSQPLAFLGEDGNERYRSSYFERYGTTIWCQGDLVKQLPDTGGLVMLGRSDGVLNPSGIRFGSAEIYAVTETFPELSDSICVGQKREFDADERVLLFIKMKSGSRLDTGLAQRISGAIRDRYSPRHVPKFIFEVADIPYTVNGKKCEINVKNIVNGRKSVASGTIANPGALDLYEKYWQLPKEGREASHTPKNYEPKL</sequence>
<evidence type="ECO:0000259" key="1">
    <source>
        <dbReference type="Pfam" id="PF00501"/>
    </source>
</evidence>
<evidence type="ECO:0000313" key="3">
    <source>
        <dbReference type="Proteomes" id="UP000754883"/>
    </source>
</evidence>
<dbReference type="GO" id="GO:0030729">
    <property type="term" value="F:acetoacetate-CoA ligase activity"/>
    <property type="evidence" value="ECO:0007669"/>
    <property type="project" value="InterPro"/>
</dbReference>
<dbReference type="NCBIfam" id="NF002937">
    <property type="entry name" value="PRK03584.1"/>
    <property type="match status" value="1"/>
</dbReference>
<reference evidence="3" key="1">
    <citation type="submission" date="2019-06" db="EMBL/GenBank/DDBJ databases">
        <authorList>
            <person name="Broberg M."/>
        </authorList>
    </citation>
    <scope>NUCLEOTIDE SEQUENCE [LARGE SCALE GENOMIC DNA]</scope>
</reference>